<gene>
    <name evidence="3" type="ORF">CWB96_18395</name>
    <name evidence="2" type="ORF">CWB97_17075</name>
</gene>
<evidence type="ECO:0000313" key="2">
    <source>
        <dbReference type="EMBL" id="TMP40748.1"/>
    </source>
</evidence>
<keyword evidence="1" id="KW-1133">Transmembrane helix</keyword>
<evidence type="ECO:0000313" key="4">
    <source>
        <dbReference type="Proteomes" id="UP000305730"/>
    </source>
</evidence>
<accession>A0A5S3XLX7</accession>
<evidence type="ECO:0000313" key="3">
    <source>
        <dbReference type="EMBL" id="TMP54908.1"/>
    </source>
</evidence>
<sequence length="68" mass="7943">MMTIYSIVLSKAMVIKLIFLMSMYCQAKIPLIPLMYVVLLFVIRLRYDRALEFLGTKTKVHVIYTLAL</sequence>
<keyword evidence="1" id="KW-0472">Membrane</keyword>
<dbReference type="AlphaFoldDB" id="A0A5S3XLX7"/>
<dbReference type="Proteomes" id="UP000305730">
    <property type="component" value="Unassembled WGS sequence"/>
</dbReference>
<name>A0A5S3XLX7_9GAMM</name>
<dbReference type="Proteomes" id="UP000307706">
    <property type="component" value="Unassembled WGS sequence"/>
</dbReference>
<reference evidence="4 5" key="1">
    <citation type="submission" date="2017-12" db="EMBL/GenBank/DDBJ databases">
        <authorList>
            <person name="Paulsen S."/>
            <person name="Gram L.K."/>
        </authorList>
    </citation>
    <scope>NUCLEOTIDE SEQUENCE [LARGE SCALE GENOMIC DNA]</scope>
    <source>
        <strain evidence="3 5">S2231</strain>
        <strain evidence="2 4">S2233</strain>
    </source>
</reference>
<evidence type="ECO:0000313" key="5">
    <source>
        <dbReference type="Proteomes" id="UP000307706"/>
    </source>
</evidence>
<feature type="transmembrane region" description="Helical" evidence="1">
    <location>
        <begin position="30"/>
        <end position="47"/>
    </location>
</feature>
<dbReference type="EMBL" id="PNCK01000068">
    <property type="protein sequence ID" value="TMP40748.1"/>
    <property type="molecule type" value="Genomic_DNA"/>
</dbReference>
<reference evidence="3" key="3">
    <citation type="submission" date="2019-09" db="EMBL/GenBank/DDBJ databases">
        <title>Co-occurence of chitin degradation, pigmentation and bioactivity in marine Pseudoalteromonas.</title>
        <authorList>
            <person name="Sonnenschein E.C."/>
            <person name="Bech P.K."/>
        </authorList>
    </citation>
    <scope>NUCLEOTIDE SEQUENCE</scope>
    <source>
        <strain evidence="3">S2231</strain>
        <strain evidence="2 4">S2233</strain>
    </source>
</reference>
<comment type="caution">
    <text evidence="3">The sequence shown here is derived from an EMBL/GenBank/DDBJ whole genome shotgun (WGS) entry which is preliminary data.</text>
</comment>
<reference evidence="5" key="2">
    <citation type="submission" date="2019-06" db="EMBL/GenBank/DDBJ databases">
        <title>Co-occurence of chitin degradation, pigmentation and bioactivity in marine Pseudoalteromonas.</title>
        <authorList>
            <person name="Sonnenschein E.C."/>
            <person name="Bech P.K."/>
        </authorList>
    </citation>
    <scope>NUCLEOTIDE SEQUENCE [LARGE SCALE GENOMIC DNA]</scope>
    <source>
        <strain evidence="5">S2231</strain>
    </source>
</reference>
<organism evidence="3 5">
    <name type="scientific">Pseudoalteromonas citrea</name>
    <dbReference type="NCBI Taxonomy" id="43655"/>
    <lineage>
        <taxon>Bacteria</taxon>
        <taxon>Pseudomonadati</taxon>
        <taxon>Pseudomonadota</taxon>
        <taxon>Gammaproteobacteria</taxon>
        <taxon>Alteromonadales</taxon>
        <taxon>Pseudoalteromonadaceae</taxon>
        <taxon>Pseudoalteromonas</taxon>
    </lineage>
</organism>
<evidence type="ECO:0000256" key="1">
    <source>
        <dbReference type="SAM" id="Phobius"/>
    </source>
</evidence>
<dbReference type="EMBL" id="PNCL01000110">
    <property type="protein sequence ID" value="TMP54908.1"/>
    <property type="molecule type" value="Genomic_DNA"/>
</dbReference>
<protein>
    <submittedName>
        <fullName evidence="3">Uncharacterized protein</fullName>
    </submittedName>
</protein>
<proteinExistence type="predicted"/>
<keyword evidence="1" id="KW-0812">Transmembrane</keyword>
<keyword evidence="4" id="KW-1185">Reference proteome</keyword>